<evidence type="ECO:0000256" key="1">
    <source>
        <dbReference type="SAM" id="Phobius"/>
    </source>
</evidence>
<keyword evidence="1" id="KW-0472">Membrane</keyword>
<dbReference type="EMBL" id="MTQA01000066">
    <property type="protein sequence ID" value="PNP81501.1"/>
    <property type="molecule type" value="Genomic_DNA"/>
</dbReference>
<keyword evidence="3" id="KW-1185">Reference proteome</keyword>
<accession>A0A2K0WGX0</accession>
<gene>
    <name evidence="2" type="ORF">FNYG_05176</name>
</gene>
<organism evidence="2 3">
    <name type="scientific">Gibberella nygamai</name>
    <name type="common">Bean root rot disease fungus</name>
    <name type="synonym">Fusarium nygamai</name>
    <dbReference type="NCBI Taxonomy" id="42673"/>
    <lineage>
        <taxon>Eukaryota</taxon>
        <taxon>Fungi</taxon>
        <taxon>Dikarya</taxon>
        <taxon>Ascomycota</taxon>
        <taxon>Pezizomycotina</taxon>
        <taxon>Sordariomycetes</taxon>
        <taxon>Hypocreomycetidae</taxon>
        <taxon>Hypocreales</taxon>
        <taxon>Nectriaceae</taxon>
        <taxon>Fusarium</taxon>
        <taxon>Fusarium fujikuroi species complex</taxon>
    </lineage>
</organism>
<reference evidence="2 3" key="1">
    <citation type="submission" date="2017-06" db="EMBL/GenBank/DDBJ databases">
        <title>Genome of Fusarium nygamai isolate CS10214.</title>
        <authorList>
            <person name="Gardiner D.M."/>
            <person name="Obanor F."/>
            <person name="Kazan K."/>
        </authorList>
    </citation>
    <scope>NUCLEOTIDE SEQUENCE [LARGE SCALE GENOMIC DNA]</scope>
    <source>
        <strain evidence="2 3">CS10214</strain>
    </source>
</reference>
<dbReference type="STRING" id="42673.A0A2K0WGX0"/>
<evidence type="ECO:0000313" key="2">
    <source>
        <dbReference type="EMBL" id="PNP81501.1"/>
    </source>
</evidence>
<sequence length="236" mass="26627">MDENVGEPESERPEWTTSKDITGIETRFFGALRISPSNLKVRTQPAYIVLGLFSRASPNPKERIVFVEKPDRLFTKLCWEAFRLRGMRGFFLSLKHLKGFRLYKCDAETGIHKRITLDDNGIDDLQLLMSAYRQWHVPGHVSMAWSDWIHCTLNNSSLDVLKGEYGLELVLDWSVTRISIVVLIPVLLSLAIGIWLNSKAWSDLATIQTAWGTASYIVTAGALLAAMLGFLDIADK</sequence>
<keyword evidence="1" id="KW-0812">Transmembrane</keyword>
<comment type="caution">
    <text evidence="2">The sequence shown here is derived from an EMBL/GenBank/DDBJ whole genome shotgun (WGS) entry which is preliminary data.</text>
</comment>
<protein>
    <submittedName>
        <fullName evidence="2">Uncharacterized protein</fullName>
    </submittedName>
</protein>
<keyword evidence="1" id="KW-1133">Transmembrane helix</keyword>
<dbReference type="Proteomes" id="UP000236664">
    <property type="component" value="Unassembled WGS sequence"/>
</dbReference>
<feature type="transmembrane region" description="Helical" evidence="1">
    <location>
        <begin position="216"/>
        <end position="234"/>
    </location>
</feature>
<dbReference type="AlphaFoldDB" id="A0A2K0WGX0"/>
<feature type="transmembrane region" description="Helical" evidence="1">
    <location>
        <begin position="178"/>
        <end position="196"/>
    </location>
</feature>
<dbReference type="OrthoDB" id="5420013at2759"/>
<name>A0A2K0WGX0_GIBNY</name>
<evidence type="ECO:0000313" key="3">
    <source>
        <dbReference type="Proteomes" id="UP000236664"/>
    </source>
</evidence>
<proteinExistence type="predicted"/>